<feature type="non-terminal residue" evidence="1">
    <location>
        <position position="82"/>
    </location>
</feature>
<keyword evidence="2" id="KW-1185">Reference proteome</keyword>
<evidence type="ECO:0000313" key="2">
    <source>
        <dbReference type="Proteomes" id="UP000789366"/>
    </source>
</evidence>
<gene>
    <name evidence="1" type="ORF">SPELUC_LOCUS11347</name>
</gene>
<evidence type="ECO:0000313" key="1">
    <source>
        <dbReference type="EMBL" id="CAG8702497.1"/>
    </source>
</evidence>
<feature type="non-terminal residue" evidence="1">
    <location>
        <position position="1"/>
    </location>
</feature>
<comment type="caution">
    <text evidence="1">The sequence shown here is derived from an EMBL/GenBank/DDBJ whole genome shotgun (WGS) entry which is preliminary data.</text>
</comment>
<name>A0ACA9PCK1_9GLOM</name>
<sequence>KATHKATQQWINLLEEFRSDVRCEGKIEEVSSKKHSVMEKPVDILNPKVYFDLNQVVNGKLKNLSAKGFGEKTRANGLTMNE</sequence>
<dbReference type="EMBL" id="CAJVPW010023814">
    <property type="protein sequence ID" value="CAG8702497.1"/>
    <property type="molecule type" value="Genomic_DNA"/>
</dbReference>
<reference evidence="1" key="1">
    <citation type="submission" date="2021-06" db="EMBL/GenBank/DDBJ databases">
        <authorList>
            <person name="Kallberg Y."/>
            <person name="Tangrot J."/>
            <person name="Rosling A."/>
        </authorList>
    </citation>
    <scope>NUCLEOTIDE SEQUENCE</scope>
    <source>
        <strain evidence="1">28 12/20/2015</strain>
    </source>
</reference>
<protein>
    <submittedName>
        <fullName evidence="1">5087_t:CDS:1</fullName>
    </submittedName>
</protein>
<organism evidence="1 2">
    <name type="scientific">Cetraspora pellucida</name>
    <dbReference type="NCBI Taxonomy" id="1433469"/>
    <lineage>
        <taxon>Eukaryota</taxon>
        <taxon>Fungi</taxon>
        <taxon>Fungi incertae sedis</taxon>
        <taxon>Mucoromycota</taxon>
        <taxon>Glomeromycotina</taxon>
        <taxon>Glomeromycetes</taxon>
        <taxon>Diversisporales</taxon>
        <taxon>Gigasporaceae</taxon>
        <taxon>Cetraspora</taxon>
    </lineage>
</organism>
<dbReference type="Proteomes" id="UP000789366">
    <property type="component" value="Unassembled WGS sequence"/>
</dbReference>
<accession>A0ACA9PCK1</accession>
<proteinExistence type="predicted"/>